<evidence type="ECO:0000313" key="2">
    <source>
        <dbReference type="Proteomes" id="UP000215931"/>
    </source>
</evidence>
<comment type="caution">
    <text evidence="1">The sequence shown here is derived from an EMBL/GenBank/DDBJ whole genome shotgun (WGS) entry which is preliminary data.</text>
</comment>
<name>A0A271K6L4_9HYPH</name>
<gene>
    <name evidence="1" type="ORF">CIT31_32525</name>
</gene>
<reference evidence="1 2" key="1">
    <citation type="submission" date="2017-08" db="EMBL/GenBank/DDBJ databases">
        <title>Mesorhizobium wenxinae sp. nov., a novel rhizobial species isolated from root nodules of chickpea (Cicer arietinum L.).</title>
        <authorList>
            <person name="Zhang J."/>
        </authorList>
    </citation>
    <scope>NUCLEOTIDE SEQUENCE [LARGE SCALE GENOMIC DNA]</scope>
    <source>
        <strain evidence="2">WYCCWR 10019</strain>
    </source>
</reference>
<organism evidence="1 2">
    <name type="scientific">Mesorhizobium wenxiniae</name>
    <dbReference type="NCBI Taxonomy" id="2014805"/>
    <lineage>
        <taxon>Bacteria</taxon>
        <taxon>Pseudomonadati</taxon>
        <taxon>Pseudomonadota</taxon>
        <taxon>Alphaproteobacteria</taxon>
        <taxon>Hyphomicrobiales</taxon>
        <taxon>Phyllobacteriaceae</taxon>
        <taxon>Mesorhizobium</taxon>
    </lineage>
</organism>
<accession>A0A271K6L4</accession>
<sequence length="338" mass="37874">MIYQPHLAPLYAIRTWITHRDGIPRHFKGYEVDGNDPDNHLSVDEAMSRVKGWPTVHSGAGFVFSADHPFIGIDVDLYKLTPDHPNYARVTDIVERCKRTTYWQYSPSGKGFHFIFKVRDKPFTKVQGLLGCIEIFATVGYFRMTGNAPDPRPIADLEWPDEWVANATPVSTVYTFQSDLSGLEEIKARVARKYAASRYEAERDIFTPEAGQALYRRCGSRHAADMAFAQAVAVITYDVDIFMALHRMTGLAAIEFKGGGDPKKAEYKNQHAERYVAKAFGKAVGAVQKMRAGYAVDTGMVIPKLTRAEVNAEKARALEEADKALRAFDATLVKPRHP</sequence>
<protein>
    <submittedName>
        <fullName evidence="1">Uncharacterized protein</fullName>
    </submittedName>
</protein>
<evidence type="ECO:0000313" key="1">
    <source>
        <dbReference type="EMBL" id="PAP91402.1"/>
    </source>
</evidence>
<dbReference type="RefSeq" id="WP_095521928.1">
    <property type="nucleotide sequence ID" value="NZ_NPKH01000041.1"/>
</dbReference>
<dbReference type="EMBL" id="NPKH01000041">
    <property type="protein sequence ID" value="PAP91402.1"/>
    <property type="molecule type" value="Genomic_DNA"/>
</dbReference>
<dbReference type="OrthoDB" id="8215052at2"/>
<proteinExistence type="predicted"/>
<keyword evidence="2" id="KW-1185">Reference proteome</keyword>
<dbReference type="Proteomes" id="UP000215931">
    <property type="component" value="Unassembled WGS sequence"/>
</dbReference>
<dbReference type="AlphaFoldDB" id="A0A271K6L4"/>